<proteinExistence type="predicted"/>
<organism evidence="1 2">
    <name type="scientific">Psilocybe cyanescens</name>
    <dbReference type="NCBI Taxonomy" id="93625"/>
    <lineage>
        <taxon>Eukaryota</taxon>
        <taxon>Fungi</taxon>
        <taxon>Dikarya</taxon>
        <taxon>Basidiomycota</taxon>
        <taxon>Agaricomycotina</taxon>
        <taxon>Agaricomycetes</taxon>
        <taxon>Agaricomycetidae</taxon>
        <taxon>Agaricales</taxon>
        <taxon>Agaricineae</taxon>
        <taxon>Strophariaceae</taxon>
        <taxon>Psilocybe</taxon>
    </lineage>
</organism>
<dbReference type="OrthoDB" id="3139566at2759"/>
<protein>
    <recommendedName>
        <fullName evidence="3">F-box domain-containing protein</fullName>
    </recommendedName>
</protein>
<dbReference type="EMBL" id="NHYD01003067">
    <property type="protein sequence ID" value="PPQ82981.1"/>
    <property type="molecule type" value="Genomic_DNA"/>
</dbReference>
<evidence type="ECO:0008006" key="3">
    <source>
        <dbReference type="Google" id="ProtNLM"/>
    </source>
</evidence>
<keyword evidence="2" id="KW-1185">Reference proteome</keyword>
<dbReference type="Proteomes" id="UP000283269">
    <property type="component" value="Unassembled WGS sequence"/>
</dbReference>
<evidence type="ECO:0000313" key="2">
    <source>
        <dbReference type="Proteomes" id="UP000283269"/>
    </source>
</evidence>
<reference evidence="1 2" key="1">
    <citation type="journal article" date="2018" name="Evol. Lett.">
        <title>Horizontal gene cluster transfer increased hallucinogenic mushroom diversity.</title>
        <authorList>
            <person name="Reynolds H.T."/>
            <person name="Vijayakumar V."/>
            <person name="Gluck-Thaler E."/>
            <person name="Korotkin H.B."/>
            <person name="Matheny P.B."/>
            <person name="Slot J.C."/>
        </authorList>
    </citation>
    <scope>NUCLEOTIDE SEQUENCE [LARGE SCALE GENOMIC DNA]</scope>
    <source>
        <strain evidence="1 2">2631</strain>
    </source>
</reference>
<gene>
    <name evidence="1" type="ORF">CVT25_005352</name>
</gene>
<dbReference type="AlphaFoldDB" id="A0A409WWY8"/>
<comment type="caution">
    <text evidence="1">The sequence shown here is derived from an EMBL/GenBank/DDBJ whole genome shotgun (WGS) entry which is preliminary data.</text>
</comment>
<feature type="non-terminal residue" evidence="1">
    <location>
        <position position="1"/>
    </location>
</feature>
<accession>A0A409WWY8</accession>
<name>A0A409WWY8_PSICY</name>
<dbReference type="InParanoid" id="A0A409WWY8"/>
<sequence>IAQLAAKRKDVHREINRRLSLINRLAFELISRILTLSTGSNRVSVSPDDESYKWRAVLLLGAVCREWREITLATPHLWSTVNIWLGRKELWSNIANEWLQRSGALPLSITFTYAKYGEPIVDFDLIPVLRSHSIRWKSLTFKYVREGTFYRLLDNLEDTRHVETIRIYCKTGSWGKMRPFMGEPIRPKTFHWSNFSSETGIAYFKWDNLTHLVAGQIHIDDLIDILRQAIKIQHCIIEFSMRENEHQLVPIVNMSLMHLVINVWDLTDVLPFLTLPSLQILECSSPMNEDDIDVLADFIDRSQAPLQDVIYYLEVRYHTSAAILWHPRFPNVTHLKLDIICEDPTTIKINIFELLAYDRDEIEHPSLQIIKLVTYCMTPTVWSHFINMFPQILAEQTPHERLPTNSSDTDLMPFSDSPLRRRLSKACIILDHRSGIFDERDVMELHQYLRLLDIQKSGVELELIGNGGIDLLQFAKKIYGSELEARQQYQQQMTEDSL</sequence>
<evidence type="ECO:0000313" key="1">
    <source>
        <dbReference type="EMBL" id="PPQ82981.1"/>
    </source>
</evidence>